<proteinExistence type="predicted"/>
<dbReference type="InterPro" id="IPR024307">
    <property type="entry name" value="YmaF"/>
</dbReference>
<gene>
    <name evidence="2" type="ORF">MAMMFC1_00681</name>
</gene>
<evidence type="ECO:0000313" key="2">
    <source>
        <dbReference type="EMBL" id="BBB90033.1"/>
    </source>
</evidence>
<evidence type="ECO:0000256" key="1">
    <source>
        <dbReference type="SAM" id="Coils"/>
    </source>
</evidence>
<keyword evidence="1" id="KW-0175">Coiled coil</keyword>
<feature type="coiled-coil region" evidence="1">
    <location>
        <begin position="120"/>
        <end position="147"/>
    </location>
</feature>
<reference evidence="2 3" key="1">
    <citation type="journal article" date="2018" name="Int. J. Syst. Evol. Microbiol.">
        <title>Methylomusa anaerophila gen. nov., sp. nov., an anaerobic methanol-utilizing bacterium isolated from a microbial fuel cell.</title>
        <authorList>
            <person name="Amano N."/>
            <person name="Yamamuro A."/>
            <person name="Miyahara M."/>
            <person name="Kouzuma A."/>
            <person name="Abe T."/>
            <person name="Watanabe K."/>
        </authorList>
    </citation>
    <scope>NUCLEOTIDE SEQUENCE [LARGE SCALE GENOMIC DNA]</scope>
    <source>
        <strain evidence="2 3">MMFC1</strain>
    </source>
</reference>
<dbReference type="Proteomes" id="UP000276437">
    <property type="component" value="Chromosome"/>
</dbReference>
<name>A0A348AG35_9FIRM</name>
<dbReference type="RefSeq" id="WP_126306468.1">
    <property type="nucleotide sequence ID" value="NZ_AP018449.1"/>
</dbReference>
<dbReference type="KEGG" id="mana:MAMMFC1_00681"/>
<evidence type="ECO:0000313" key="3">
    <source>
        <dbReference type="Proteomes" id="UP000276437"/>
    </source>
</evidence>
<dbReference type="EMBL" id="AP018449">
    <property type="protein sequence ID" value="BBB90033.1"/>
    <property type="molecule type" value="Genomic_DNA"/>
</dbReference>
<protein>
    <submittedName>
        <fullName evidence="2">YmaF family protein</fullName>
    </submittedName>
</protein>
<accession>A0A348AG35</accession>
<sequence>MPVTEEDRKHLHHHHNQDDCMIHVHTYLTEADVADDHQHIITGVSGPAKQKNRSHVHCIHGRTSFISEDCEGHWHAFDIITGPAVELCDDTHVHYFAGDTSICDDHCHTFSGCTGLGPSLAEEECDEEDVEECVEDIEEAVEECEEKACHKPYYKHHMPKYKYGKRPGEKE</sequence>
<keyword evidence="3" id="KW-1185">Reference proteome</keyword>
<dbReference type="AlphaFoldDB" id="A0A348AG35"/>
<dbReference type="Pfam" id="PF12788">
    <property type="entry name" value="YmaF"/>
    <property type="match status" value="1"/>
</dbReference>
<dbReference type="OrthoDB" id="1682334at2"/>
<organism evidence="2 3">
    <name type="scientific">Methylomusa anaerophila</name>
    <dbReference type="NCBI Taxonomy" id="1930071"/>
    <lineage>
        <taxon>Bacteria</taxon>
        <taxon>Bacillati</taxon>
        <taxon>Bacillota</taxon>
        <taxon>Negativicutes</taxon>
        <taxon>Selenomonadales</taxon>
        <taxon>Sporomusaceae</taxon>
        <taxon>Methylomusa</taxon>
    </lineage>
</organism>